<dbReference type="InterPro" id="IPR051321">
    <property type="entry name" value="PHA/PHB_synthase"/>
</dbReference>
<proteinExistence type="predicted"/>
<dbReference type="OrthoDB" id="7208816at2"/>
<feature type="region of interest" description="Disordered" evidence="5">
    <location>
        <begin position="1"/>
        <end position="23"/>
    </location>
</feature>
<dbReference type="GO" id="GO:0016746">
    <property type="term" value="F:acyltransferase activity"/>
    <property type="evidence" value="ECO:0007669"/>
    <property type="project" value="UniProtKB-KW"/>
</dbReference>
<keyword evidence="8" id="KW-1185">Reference proteome</keyword>
<feature type="domain" description="Poly-beta-hydroxybutyrate polymerase N-terminal" evidence="6">
    <location>
        <begin position="108"/>
        <end position="276"/>
    </location>
</feature>
<dbReference type="AlphaFoldDB" id="A0A1T5AM98"/>
<evidence type="ECO:0000256" key="1">
    <source>
        <dbReference type="ARBA" id="ARBA00004496"/>
    </source>
</evidence>
<evidence type="ECO:0000256" key="4">
    <source>
        <dbReference type="ARBA" id="ARBA00023315"/>
    </source>
</evidence>
<protein>
    <submittedName>
        <fullName evidence="7">Polyhydroxyalkanoate synthase</fullName>
    </submittedName>
</protein>
<dbReference type="GO" id="GO:0042619">
    <property type="term" value="P:poly-hydroxybutyrate biosynthetic process"/>
    <property type="evidence" value="ECO:0007669"/>
    <property type="project" value="InterPro"/>
</dbReference>
<reference evidence="8" key="1">
    <citation type="submission" date="2017-02" db="EMBL/GenBank/DDBJ databases">
        <authorList>
            <person name="Varghese N."/>
            <person name="Submissions S."/>
        </authorList>
    </citation>
    <scope>NUCLEOTIDE SEQUENCE [LARGE SCALE GENOMIC DNA]</scope>
    <source>
        <strain evidence="8">R11H</strain>
    </source>
</reference>
<name>A0A1T5AM98_9SPHN</name>
<dbReference type="InterPro" id="IPR010941">
    <property type="entry name" value="PhaC_N"/>
</dbReference>
<dbReference type="RefSeq" id="WP_079637458.1">
    <property type="nucleotide sequence ID" value="NZ_FUYP01000004.1"/>
</dbReference>
<evidence type="ECO:0000256" key="5">
    <source>
        <dbReference type="SAM" id="MobiDB-lite"/>
    </source>
</evidence>
<accession>A0A1T5AM98</accession>
<keyword evidence="2" id="KW-0963">Cytoplasm</keyword>
<dbReference type="Proteomes" id="UP000190044">
    <property type="component" value="Unassembled WGS sequence"/>
</dbReference>
<dbReference type="Gene3D" id="3.40.50.1820">
    <property type="entry name" value="alpha/beta hydrolase"/>
    <property type="match status" value="1"/>
</dbReference>
<sequence length="595" mass="65548">MSDAGSGKGEDEATNTRSPFLPSAEDLQHWTSVMARAQQMMSDFALGQADAEKAAAPLLDPANWLGSGGVRLWAEQSARMWEQGAAFWTSLAALTPGLTPPAPADDAKDRRFADPDWTANPVFSLIRQTYGLLSDQLLATTRQMQGLDEAARAKMEFAARSMTEALSPTNLAITNPEVIKRAVETRGESLLKGLRHMLADLARGQLSHVDPDAFEVGVTIATTPGKVIHETELYQLIHYAPVTKQVFTVPLVIFPPWINRFYILDLNPQKSFVKWAAEQGLSVFMVSWKSADASMKDLVWDDYVEAQVDAIDTVRDLLGVPHVHAIGYCVAGTTLAATLAMLAAKGDADKVKSATFLTAQVDFELAGDLKLFVDDNYLALLQQLSAQGYLDGRYMAATFNALRGRDLIWNYVVNNYLLGNDYPPFDLLYWNGDVTNLPAKWHRQYLVDLYRDNRLVIPNSLSVCGTPIDLRKIRTPAYIQAGREDHIAPLASVWRLMDHLSGPKTFLLAGSGHIAGVVNPPAAGKYQYWTSDNAAASLDDFLASATETKGSWWPHWIEWIAAQDSLKTLAKGARIPGKGQKKAIEDAPGRYVKQR</sequence>
<evidence type="ECO:0000313" key="7">
    <source>
        <dbReference type="EMBL" id="SKB36124.1"/>
    </source>
</evidence>
<dbReference type="PANTHER" id="PTHR36837">
    <property type="entry name" value="POLY(3-HYDROXYALKANOATE) POLYMERASE SUBUNIT PHAC"/>
    <property type="match status" value="1"/>
</dbReference>
<evidence type="ECO:0000256" key="3">
    <source>
        <dbReference type="ARBA" id="ARBA00022679"/>
    </source>
</evidence>
<keyword evidence="4" id="KW-0012">Acyltransferase</keyword>
<dbReference type="GO" id="GO:0005737">
    <property type="term" value="C:cytoplasm"/>
    <property type="evidence" value="ECO:0007669"/>
    <property type="project" value="UniProtKB-SubCell"/>
</dbReference>
<dbReference type="NCBIfam" id="TIGR01838">
    <property type="entry name" value="PHA_synth_I"/>
    <property type="match status" value="1"/>
</dbReference>
<organism evidence="7 8">
    <name type="scientific">Sphingopyxis flava</name>
    <dbReference type="NCBI Taxonomy" id="1507287"/>
    <lineage>
        <taxon>Bacteria</taxon>
        <taxon>Pseudomonadati</taxon>
        <taxon>Pseudomonadota</taxon>
        <taxon>Alphaproteobacteria</taxon>
        <taxon>Sphingomonadales</taxon>
        <taxon>Sphingomonadaceae</taxon>
        <taxon>Sphingopyxis</taxon>
    </lineage>
</organism>
<comment type="subcellular location">
    <subcellularLocation>
        <location evidence="1">Cytoplasm</location>
    </subcellularLocation>
</comment>
<dbReference type="InterPro" id="IPR029058">
    <property type="entry name" value="AB_hydrolase_fold"/>
</dbReference>
<dbReference type="PANTHER" id="PTHR36837:SF5">
    <property type="entry name" value="POLY-3-HYDROXYBUTYRATE SYNTHASE"/>
    <property type="match status" value="1"/>
</dbReference>
<dbReference type="Pfam" id="PF07167">
    <property type="entry name" value="PhaC_N"/>
    <property type="match status" value="1"/>
</dbReference>
<evidence type="ECO:0000256" key="2">
    <source>
        <dbReference type="ARBA" id="ARBA00022490"/>
    </source>
</evidence>
<dbReference type="EMBL" id="FUYP01000004">
    <property type="protein sequence ID" value="SKB36124.1"/>
    <property type="molecule type" value="Genomic_DNA"/>
</dbReference>
<keyword evidence="3" id="KW-0808">Transferase</keyword>
<evidence type="ECO:0000259" key="6">
    <source>
        <dbReference type="Pfam" id="PF07167"/>
    </source>
</evidence>
<dbReference type="InterPro" id="IPR010963">
    <property type="entry name" value="PHA_synth_I"/>
</dbReference>
<evidence type="ECO:0000313" key="8">
    <source>
        <dbReference type="Proteomes" id="UP000190044"/>
    </source>
</evidence>
<gene>
    <name evidence="7" type="ORF">SAMN06295937_100437</name>
</gene>
<dbReference type="SUPFAM" id="SSF53474">
    <property type="entry name" value="alpha/beta-Hydrolases"/>
    <property type="match status" value="1"/>
</dbReference>